<evidence type="ECO:0000259" key="4">
    <source>
        <dbReference type="Pfam" id="PF00437"/>
    </source>
</evidence>
<keyword evidence="3" id="KW-0067">ATP-binding</keyword>
<gene>
    <name evidence="6" type="ORF">SD71_21520</name>
</gene>
<evidence type="ECO:0000256" key="1">
    <source>
        <dbReference type="ARBA" id="ARBA00006611"/>
    </source>
</evidence>
<dbReference type="PANTHER" id="PTHR30258">
    <property type="entry name" value="TYPE II SECRETION SYSTEM PROTEIN GSPE-RELATED"/>
    <property type="match status" value="1"/>
</dbReference>
<evidence type="ECO:0000256" key="2">
    <source>
        <dbReference type="ARBA" id="ARBA00022741"/>
    </source>
</evidence>
<feature type="domain" description="Type II secretion system protein GspE N-terminal" evidence="5">
    <location>
        <begin position="55"/>
        <end position="142"/>
    </location>
</feature>
<dbReference type="Pfam" id="PF05157">
    <property type="entry name" value="MshEN"/>
    <property type="match status" value="1"/>
</dbReference>
<dbReference type="PANTHER" id="PTHR30258:SF1">
    <property type="entry name" value="PROTEIN TRANSPORT PROTEIN HOFB HOMOLOG"/>
    <property type="match status" value="1"/>
</dbReference>
<dbReference type="Gene3D" id="3.40.50.300">
    <property type="entry name" value="P-loop containing nucleotide triphosphate hydrolases"/>
    <property type="match status" value="1"/>
</dbReference>
<evidence type="ECO:0000313" key="7">
    <source>
        <dbReference type="Proteomes" id="UP000054526"/>
    </source>
</evidence>
<dbReference type="Proteomes" id="UP000054526">
    <property type="component" value="Unassembled WGS sequence"/>
</dbReference>
<dbReference type="Pfam" id="PF00437">
    <property type="entry name" value="T2SSE"/>
    <property type="match status" value="1"/>
</dbReference>
<comment type="similarity">
    <text evidence="1">Belongs to the GSP E family.</text>
</comment>
<reference evidence="6 7" key="1">
    <citation type="submission" date="2014-12" db="EMBL/GenBank/DDBJ databases">
        <title>Draft genome sequence of Cohnella kolymensis strain B-2846.</title>
        <authorList>
            <person name="Karlyshev A.V."/>
            <person name="Kudryashova E.B."/>
        </authorList>
    </citation>
    <scope>NUCLEOTIDE SEQUENCE [LARGE SCALE GENOMIC DNA]</scope>
    <source>
        <strain evidence="6 7">VKM B-2846</strain>
    </source>
</reference>
<dbReference type="InterPro" id="IPR001482">
    <property type="entry name" value="T2SS/T4SS_dom"/>
</dbReference>
<organism evidence="6 7">
    <name type="scientific">Cohnella kolymensis</name>
    <dbReference type="NCBI Taxonomy" id="1590652"/>
    <lineage>
        <taxon>Bacteria</taxon>
        <taxon>Bacillati</taxon>
        <taxon>Bacillota</taxon>
        <taxon>Bacilli</taxon>
        <taxon>Bacillales</taxon>
        <taxon>Paenibacillaceae</taxon>
        <taxon>Cohnella</taxon>
    </lineage>
</organism>
<proteinExistence type="inferred from homology"/>
<accession>A0ABR4ZZH6</accession>
<dbReference type="Gene3D" id="3.30.300.160">
    <property type="entry name" value="Type II secretion system, protein E, N-terminal domain"/>
    <property type="match status" value="1"/>
</dbReference>
<dbReference type="InterPro" id="IPR037257">
    <property type="entry name" value="T2SS_E_N_sf"/>
</dbReference>
<dbReference type="SUPFAM" id="SSF160246">
    <property type="entry name" value="EspE N-terminal domain-like"/>
    <property type="match status" value="1"/>
</dbReference>
<comment type="caution">
    <text evidence="6">The sequence shown here is derived from an EMBL/GenBank/DDBJ whole genome shotgun (WGS) entry which is preliminary data.</text>
</comment>
<keyword evidence="2" id="KW-0547">Nucleotide-binding</keyword>
<evidence type="ECO:0000259" key="5">
    <source>
        <dbReference type="Pfam" id="PF05157"/>
    </source>
</evidence>
<dbReference type="InterPro" id="IPR027417">
    <property type="entry name" value="P-loop_NTPase"/>
</dbReference>
<evidence type="ECO:0000313" key="6">
    <source>
        <dbReference type="EMBL" id="KIL34226.1"/>
    </source>
</evidence>
<dbReference type="RefSeq" id="WP_041067933.1">
    <property type="nucleotide sequence ID" value="NZ_JXAL01000034.1"/>
</dbReference>
<protein>
    <recommendedName>
        <fullName evidence="8">Type II secretion system protein E</fullName>
    </recommendedName>
</protein>
<evidence type="ECO:0000256" key="3">
    <source>
        <dbReference type="ARBA" id="ARBA00022840"/>
    </source>
</evidence>
<dbReference type="SUPFAM" id="SSF52540">
    <property type="entry name" value="P-loop containing nucleoside triphosphate hydrolases"/>
    <property type="match status" value="1"/>
</dbReference>
<feature type="domain" description="Bacterial type II secretion system protein E" evidence="4">
    <location>
        <begin position="145"/>
        <end position="543"/>
    </location>
</feature>
<evidence type="ECO:0008006" key="8">
    <source>
        <dbReference type="Google" id="ProtNLM"/>
    </source>
</evidence>
<dbReference type="InterPro" id="IPR007831">
    <property type="entry name" value="T2SS_GspE_N"/>
</dbReference>
<dbReference type="Gene3D" id="3.30.450.90">
    <property type="match status" value="1"/>
</dbReference>
<name>A0ABR4ZZH6_9BACL</name>
<dbReference type="CDD" id="cd01129">
    <property type="entry name" value="PulE-GspE-like"/>
    <property type="match status" value="1"/>
</dbReference>
<sequence>MRLGELLIMNGFLSQEQLDQALALQKETPKKIGEILIEQGFITERQLVEALEFQLGVPVMNMNETVLDRETVELVSEAIARKYGLIPVDRKSGKLRVAMMDPLNSEAIMEVQKETGMTVQPVLATHTEIQQVIIDCYGLEESVEEMNAILESAVQLNATVIHIDPLDYGLVIKYRINNQLKTERNIPKNLKTSIIERIKLLSNLRTNEKLLPQDGRMQVEINSKTFDIRVSVLPNVNGESLTLRLVDMSESISKLEDLGLSETNLSTLQEVIEKRKGTILFSGPPHSGKTSTLYSVIQLLNKEDAKIIAVEDPAERRIPGIVQVEVNERNGLTFPYVLQTVLRQDPNAVMIGDIHDLKTAEIAGRASVSGIFVLGAIHEESAVKGIRRLVDMGMDRYLIAASLSCVVAQRMVQRICRHCTQSVPATEEELKLLDYHGLLQSEDQNKGSKGMMGNFRSFVSSHISGKITLTKGNGCSICGNTGYRGYAAIHEVLIVDDKLREMIYQDRPVQELEKHLEETGHRTLLYDGLLKAREGVTSVEEVLKAIN</sequence>
<keyword evidence="7" id="KW-1185">Reference proteome</keyword>
<dbReference type="EMBL" id="JXAL01000034">
    <property type="protein sequence ID" value="KIL34226.1"/>
    <property type="molecule type" value="Genomic_DNA"/>
</dbReference>